<evidence type="ECO:0000313" key="4">
    <source>
        <dbReference type="EMBL" id="MBB3956598.1"/>
    </source>
</evidence>
<evidence type="ECO:0000256" key="1">
    <source>
        <dbReference type="ARBA" id="ARBA00022801"/>
    </source>
</evidence>
<dbReference type="InterPro" id="IPR049166">
    <property type="entry name" value="GH39_cat"/>
</dbReference>
<reference evidence="4 5" key="1">
    <citation type="submission" date="2020-08" db="EMBL/GenBank/DDBJ databases">
        <title>Genomic Encyclopedia of Type Strains, Phase IV (KMG-IV): sequencing the most valuable type-strain genomes for metagenomic binning, comparative biology and taxonomic classification.</title>
        <authorList>
            <person name="Goeker M."/>
        </authorList>
    </citation>
    <scope>NUCLEOTIDE SEQUENCE [LARGE SCALE GENOMIC DNA]</scope>
    <source>
        <strain evidence="4 5">DSM 27057</strain>
    </source>
</reference>
<proteinExistence type="predicted"/>
<dbReference type="SUPFAM" id="SSF51011">
    <property type="entry name" value="Glycosyl hydrolase domain"/>
    <property type="match status" value="1"/>
</dbReference>
<dbReference type="Proteomes" id="UP000548867">
    <property type="component" value="Unassembled WGS sequence"/>
</dbReference>
<keyword evidence="2" id="KW-0326">Glycosidase</keyword>
<sequence>MSSAYEELGVADYVLKEGDMGYGTMIHQIPKVPFNTYKLMHELGDTRLAAEGPALASRRADGSIATLIWNLAEVQQPSGIPGVARTHNVTGEDKSFLVKFEGAAGKTAKIQFVDQQRGSPLPAWRAMGSPQYPRADQLAALRKAAEMAAPITVKLDVQGALTLPAEGVALITLAWSEPGALYKRPRAFQRASPTATPATTGPMETMGAIAHAKALHQRRRAA</sequence>
<evidence type="ECO:0000259" key="3">
    <source>
        <dbReference type="Pfam" id="PF01229"/>
    </source>
</evidence>
<organism evidence="4 5">
    <name type="scientific">Novosphingobium sediminicola</name>
    <dbReference type="NCBI Taxonomy" id="563162"/>
    <lineage>
        <taxon>Bacteria</taxon>
        <taxon>Pseudomonadati</taxon>
        <taxon>Pseudomonadota</taxon>
        <taxon>Alphaproteobacteria</taxon>
        <taxon>Sphingomonadales</taxon>
        <taxon>Sphingomonadaceae</taxon>
        <taxon>Novosphingobium</taxon>
    </lineage>
</organism>
<dbReference type="Pfam" id="PF01229">
    <property type="entry name" value="Glyco_hydro_39"/>
    <property type="match status" value="1"/>
</dbReference>
<protein>
    <submittedName>
        <fullName evidence="4">Beta-xylosidase</fullName>
    </submittedName>
</protein>
<name>A0A7W6CHE6_9SPHN</name>
<accession>A0A7W6CHE6</accession>
<evidence type="ECO:0000313" key="5">
    <source>
        <dbReference type="Proteomes" id="UP000548867"/>
    </source>
</evidence>
<keyword evidence="5" id="KW-1185">Reference proteome</keyword>
<gene>
    <name evidence="4" type="ORF">GGR38_003564</name>
</gene>
<dbReference type="GO" id="GO:0016798">
    <property type="term" value="F:hydrolase activity, acting on glycosyl bonds"/>
    <property type="evidence" value="ECO:0007669"/>
    <property type="project" value="UniProtKB-KW"/>
</dbReference>
<evidence type="ECO:0000256" key="2">
    <source>
        <dbReference type="ARBA" id="ARBA00023295"/>
    </source>
</evidence>
<dbReference type="Gene3D" id="2.60.40.1500">
    <property type="entry name" value="Glycosyl hydrolase domain, family 39"/>
    <property type="match status" value="1"/>
</dbReference>
<keyword evidence="1" id="KW-0378">Hydrolase</keyword>
<comment type="caution">
    <text evidence="4">The sequence shown here is derived from an EMBL/GenBank/DDBJ whole genome shotgun (WGS) entry which is preliminary data.</text>
</comment>
<dbReference type="AlphaFoldDB" id="A0A7W6CHE6"/>
<dbReference type="EMBL" id="JACIDX010000015">
    <property type="protein sequence ID" value="MBB3956598.1"/>
    <property type="molecule type" value="Genomic_DNA"/>
</dbReference>
<feature type="domain" description="Glycosyl hydrolases family 39 N-terminal catalytic" evidence="3">
    <location>
        <begin position="25"/>
        <end position="161"/>
    </location>
</feature>